<comment type="caution">
    <text evidence="1">The sequence shown here is derived from an EMBL/GenBank/DDBJ whole genome shotgun (WGS) entry which is preliminary data.</text>
</comment>
<reference evidence="2" key="1">
    <citation type="submission" date="2015-07" db="EMBL/GenBank/DDBJ databases">
        <title>Draft genome sequence of a Pseudoalteromonas rubra strain, OCN096, isolated from Kaneohe Bay, Oahu, Hawaii.</title>
        <authorList>
            <person name="Beurmann S."/>
            <person name="Ushijima B."/>
            <person name="Belcaid M."/>
            <person name="Callahan S.M."/>
            <person name="Aeby G.S."/>
        </authorList>
    </citation>
    <scope>NUCLEOTIDE SEQUENCE [LARGE SCALE GENOMIC DNA]</scope>
    <source>
        <strain evidence="2">OCN096</strain>
    </source>
</reference>
<evidence type="ECO:0000313" key="1">
    <source>
        <dbReference type="EMBL" id="KNC68349.1"/>
    </source>
</evidence>
<dbReference type="OrthoDB" id="6298687at2"/>
<dbReference type="PATRIC" id="fig|43658.6.peg.1931"/>
<proteinExistence type="predicted"/>
<gene>
    <name evidence="1" type="ORF">AC626_05400</name>
</gene>
<protein>
    <submittedName>
        <fullName evidence="1">Uncharacterized protein</fullName>
    </submittedName>
</protein>
<dbReference type="AlphaFoldDB" id="A0A0L0EVA4"/>
<accession>A0A0L0EVA4</accession>
<dbReference type="Proteomes" id="UP000036850">
    <property type="component" value="Unassembled WGS sequence"/>
</dbReference>
<evidence type="ECO:0000313" key="2">
    <source>
        <dbReference type="Proteomes" id="UP000036850"/>
    </source>
</evidence>
<organism evidence="1 2">
    <name type="scientific">Pseudoalteromonas rubra</name>
    <dbReference type="NCBI Taxonomy" id="43658"/>
    <lineage>
        <taxon>Bacteria</taxon>
        <taxon>Pseudomonadati</taxon>
        <taxon>Pseudomonadota</taxon>
        <taxon>Gammaproteobacteria</taxon>
        <taxon>Alteromonadales</taxon>
        <taxon>Pseudoalteromonadaceae</taxon>
        <taxon>Pseudoalteromonas</taxon>
    </lineage>
</organism>
<sequence>MNSPQVVLYGINSVTDTLLQSYPDAIFATTQGGGTYNDKPILSLEALSAQYNTPGIQIIICSMFVDDIVNALVEHGFSLSAIYFYNITHCKVLSCENTIRKSGDTEQTLHVVYDMKVNLPCYDALSFAAVAEAERIKRKLKYIHFYMLSANPGGNKLSFDANYTEDDRSWRIANIVKPIFESLPSYIGCSDIINRADLNPTMAGKLNLFPEDILTTQAGVAHGLLKLEEYYKDGIPMPELKVQPAAASMVQTLLDHCHAQNKKLVTLTLRNTPTHPERNTPVGPWVEFLQSLDTDTYFPVLLRDTSECLNATPLSQLAFEVPAATISFALRIALYDAAYINLSSSGGPSFAYYFLKGCSSIRYSPIDDNHFATARNTLETAGFKIGEEQFFAQNGLHQIPFEVETFESIQQAFNHQCQMLECNTNDV</sequence>
<name>A0A0L0EVA4_9GAMM</name>
<dbReference type="EMBL" id="LFZX01000026">
    <property type="protein sequence ID" value="KNC68349.1"/>
    <property type="molecule type" value="Genomic_DNA"/>
</dbReference>